<evidence type="ECO:0000313" key="2">
    <source>
        <dbReference type="Proteomes" id="UP000199542"/>
    </source>
</evidence>
<dbReference type="EMBL" id="FMTM01000001">
    <property type="protein sequence ID" value="SCW35494.1"/>
    <property type="molecule type" value="Genomic_DNA"/>
</dbReference>
<accession>A0A1G4PT16</accession>
<sequence>MRPSSGQFLCVCVASLCLSGRCEVGGLAVAATLTLVFLPAFYVAVNHFRETGEPATDPGRLAAPSLALLH</sequence>
<proteinExistence type="predicted"/>
<gene>
    <name evidence="1" type="ORF">SAMN02927900_00946</name>
</gene>
<reference evidence="1 2" key="1">
    <citation type="submission" date="2016-10" db="EMBL/GenBank/DDBJ databases">
        <authorList>
            <person name="de Groot N.N."/>
        </authorList>
    </citation>
    <scope>NUCLEOTIDE SEQUENCE [LARGE SCALE GENOMIC DNA]</scope>
    <source>
        <strain evidence="1 2">CGMCC 1.3401</strain>
    </source>
</reference>
<dbReference type="AlphaFoldDB" id="A0A1G4PT16"/>
<evidence type="ECO:0000313" key="1">
    <source>
        <dbReference type="EMBL" id="SCW35494.1"/>
    </source>
</evidence>
<name>A0A1G4PT16_9HYPH</name>
<dbReference type="Proteomes" id="UP000199542">
    <property type="component" value="Unassembled WGS sequence"/>
</dbReference>
<organism evidence="1 2">
    <name type="scientific">Rhizobium mongolense subsp. loessense</name>
    <dbReference type="NCBI Taxonomy" id="158890"/>
    <lineage>
        <taxon>Bacteria</taxon>
        <taxon>Pseudomonadati</taxon>
        <taxon>Pseudomonadota</taxon>
        <taxon>Alphaproteobacteria</taxon>
        <taxon>Hyphomicrobiales</taxon>
        <taxon>Rhizobiaceae</taxon>
        <taxon>Rhizobium/Agrobacterium group</taxon>
        <taxon>Rhizobium</taxon>
    </lineage>
</organism>
<protein>
    <submittedName>
        <fullName evidence="1">Uncharacterized protein</fullName>
    </submittedName>
</protein>